<evidence type="ECO:0000313" key="2">
    <source>
        <dbReference type="EMBL" id="GJT59334.1"/>
    </source>
</evidence>
<comment type="caution">
    <text evidence="2">The sequence shown here is derived from an EMBL/GenBank/DDBJ whole genome shotgun (WGS) entry which is preliminary data.</text>
</comment>
<protein>
    <submittedName>
        <fullName evidence="2">Uncharacterized protein</fullName>
    </submittedName>
</protein>
<evidence type="ECO:0000256" key="1">
    <source>
        <dbReference type="SAM" id="Coils"/>
    </source>
</evidence>
<evidence type="ECO:0000313" key="3">
    <source>
        <dbReference type="Proteomes" id="UP001151760"/>
    </source>
</evidence>
<sequence length="336" mass="38464">MEADVAQCSIDKRCFEIEKKGLTLECERLLEHIIGQDVKNIVMHANPQNVSSVHNNSLDCDNLAMETLKMENDRLMELIISQDIVHTHVNSLAVIKDLSSMQQSYVDEYEENLNLRSELAKWDDFVEKAVYNELSKRCLRIEQSCISLGIKLQQTKESFQINSQSVINDAPEFHENFKINELQAQLEAKELSIKKLQAHIANLKGKNAVECAPNVNSSNVLSNVYKLDLEPIPPVLRHNKDAHVDYLDKMKEHTDIVRGIIKQAKKQYPGDSYLEYACKFTIRVQELLVYVNATCPCLKVPSQKSVVVTPLNRTRRVRFEEPRVTSQDRTPNQIST</sequence>
<organism evidence="2 3">
    <name type="scientific">Tanacetum coccineum</name>
    <dbReference type="NCBI Taxonomy" id="301880"/>
    <lineage>
        <taxon>Eukaryota</taxon>
        <taxon>Viridiplantae</taxon>
        <taxon>Streptophyta</taxon>
        <taxon>Embryophyta</taxon>
        <taxon>Tracheophyta</taxon>
        <taxon>Spermatophyta</taxon>
        <taxon>Magnoliopsida</taxon>
        <taxon>eudicotyledons</taxon>
        <taxon>Gunneridae</taxon>
        <taxon>Pentapetalae</taxon>
        <taxon>asterids</taxon>
        <taxon>campanulids</taxon>
        <taxon>Asterales</taxon>
        <taxon>Asteraceae</taxon>
        <taxon>Asteroideae</taxon>
        <taxon>Anthemideae</taxon>
        <taxon>Anthemidinae</taxon>
        <taxon>Tanacetum</taxon>
    </lineage>
</organism>
<accession>A0ABQ5F8D7</accession>
<name>A0ABQ5F8D7_9ASTR</name>
<reference evidence="2" key="1">
    <citation type="journal article" date="2022" name="Int. J. Mol. Sci.">
        <title>Draft Genome of Tanacetum Coccineum: Genomic Comparison of Closely Related Tanacetum-Family Plants.</title>
        <authorList>
            <person name="Yamashiro T."/>
            <person name="Shiraishi A."/>
            <person name="Nakayama K."/>
            <person name="Satake H."/>
        </authorList>
    </citation>
    <scope>NUCLEOTIDE SEQUENCE</scope>
</reference>
<keyword evidence="3" id="KW-1185">Reference proteome</keyword>
<keyword evidence="1" id="KW-0175">Coiled coil</keyword>
<gene>
    <name evidence="2" type="ORF">Tco_1002867</name>
</gene>
<dbReference type="Proteomes" id="UP001151760">
    <property type="component" value="Unassembled WGS sequence"/>
</dbReference>
<dbReference type="EMBL" id="BQNB010017100">
    <property type="protein sequence ID" value="GJT59334.1"/>
    <property type="molecule type" value="Genomic_DNA"/>
</dbReference>
<proteinExistence type="predicted"/>
<feature type="coiled-coil region" evidence="1">
    <location>
        <begin position="179"/>
        <end position="206"/>
    </location>
</feature>
<reference evidence="2" key="2">
    <citation type="submission" date="2022-01" db="EMBL/GenBank/DDBJ databases">
        <authorList>
            <person name="Yamashiro T."/>
            <person name="Shiraishi A."/>
            <person name="Satake H."/>
            <person name="Nakayama K."/>
        </authorList>
    </citation>
    <scope>NUCLEOTIDE SEQUENCE</scope>
</reference>